<reference evidence="3" key="1">
    <citation type="submission" date="2016-12" db="EMBL/GenBank/DDBJ databases">
        <authorList>
            <person name="Brunel B."/>
        </authorList>
    </citation>
    <scope>NUCLEOTIDE SEQUENCE [LARGE SCALE GENOMIC DNA]</scope>
</reference>
<dbReference type="AlphaFoldDB" id="A0A2P9ADU0"/>
<gene>
    <name evidence="2" type="ORF">BQ8482_111196</name>
</gene>
<sequence>MRKAPGSAEVGEGRAKDEPAEKGRPMRGAVERAAPVPDRDELELEMDG</sequence>
<dbReference type="Proteomes" id="UP000245698">
    <property type="component" value="Unassembled WGS sequence"/>
</dbReference>
<organism evidence="2 3">
    <name type="scientific">Mesorhizobium delmotii</name>
    <dbReference type="NCBI Taxonomy" id="1631247"/>
    <lineage>
        <taxon>Bacteria</taxon>
        <taxon>Pseudomonadati</taxon>
        <taxon>Pseudomonadota</taxon>
        <taxon>Alphaproteobacteria</taxon>
        <taxon>Hyphomicrobiales</taxon>
        <taxon>Phyllobacteriaceae</taxon>
        <taxon>Mesorhizobium</taxon>
    </lineage>
</organism>
<protein>
    <submittedName>
        <fullName evidence="2">Uncharacterized protein</fullName>
    </submittedName>
</protein>
<proteinExistence type="predicted"/>
<feature type="region of interest" description="Disordered" evidence="1">
    <location>
        <begin position="1"/>
        <end position="48"/>
    </location>
</feature>
<evidence type="ECO:0000313" key="3">
    <source>
        <dbReference type="Proteomes" id="UP000245698"/>
    </source>
</evidence>
<name>A0A2P9ADU0_9HYPH</name>
<accession>A0A2P9ADU0</accession>
<evidence type="ECO:0000256" key="1">
    <source>
        <dbReference type="SAM" id="MobiDB-lite"/>
    </source>
</evidence>
<evidence type="ECO:0000313" key="2">
    <source>
        <dbReference type="EMBL" id="SJM29266.1"/>
    </source>
</evidence>
<keyword evidence="3" id="KW-1185">Reference proteome</keyword>
<dbReference type="EMBL" id="FUIG01000013">
    <property type="protein sequence ID" value="SJM29266.1"/>
    <property type="molecule type" value="Genomic_DNA"/>
</dbReference>
<feature type="compositionally biased region" description="Basic and acidic residues" evidence="1">
    <location>
        <begin position="11"/>
        <end position="24"/>
    </location>
</feature>